<dbReference type="NCBIfam" id="TIGR00756">
    <property type="entry name" value="PPR"/>
    <property type="match status" value="2"/>
</dbReference>
<gene>
    <name evidence="4" type="ORF">MIMGU_mgv1a025192mg</name>
</gene>
<dbReference type="Pfam" id="PF12854">
    <property type="entry name" value="PPR_1"/>
    <property type="match status" value="1"/>
</dbReference>
<evidence type="ECO:0000313" key="5">
    <source>
        <dbReference type="Proteomes" id="UP000030748"/>
    </source>
</evidence>
<feature type="non-terminal residue" evidence="4">
    <location>
        <position position="1"/>
    </location>
</feature>
<evidence type="ECO:0000256" key="3">
    <source>
        <dbReference type="PROSITE-ProRule" id="PRU00708"/>
    </source>
</evidence>
<keyword evidence="2" id="KW-0677">Repeat</keyword>
<dbReference type="AlphaFoldDB" id="A0A022RLX9"/>
<comment type="similarity">
    <text evidence="1">Belongs to the PPR family. P subfamily.</text>
</comment>
<protein>
    <recommendedName>
        <fullName evidence="6">Pentacotripeptide-repeat region of PRORP domain-containing protein</fullName>
    </recommendedName>
</protein>
<feature type="repeat" description="PPR" evidence="3">
    <location>
        <begin position="6"/>
        <end position="40"/>
    </location>
</feature>
<dbReference type="InterPro" id="IPR002885">
    <property type="entry name" value="PPR_rpt"/>
</dbReference>
<dbReference type="PANTHER" id="PTHR47941">
    <property type="entry name" value="PENTATRICOPEPTIDE REPEAT-CONTAINING PROTEIN 3, MITOCHONDRIAL"/>
    <property type="match status" value="1"/>
</dbReference>
<dbReference type="Proteomes" id="UP000030748">
    <property type="component" value="Unassembled WGS sequence"/>
</dbReference>
<evidence type="ECO:0000313" key="4">
    <source>
        <dbReference type="EMBL" id="EYU40956.1"/>
    </source>
</evidence>
<feature type="repeat" description="PPR" evidence="3">
    <location>
        <begin position="43"/>
        <end position="77"/>
    </location>
</feature>
<evidence type="ECO:0000256" key="1">
    <source>
        <dbReference type="ARBA" id="ARBA00007626"/>
    </source>
</evidence>
<dbReference type="Pfam" id="PF13041">
    <property type="entry name" value="PPR_2"/>
    <property type="match status" value="1"/>
</dbReference>
<dbReference type="EMBL" id="KI630370">
    <property type="protein sequence ID" value="EYU40956.1"/>
    <property type="molecule type" value="Genomic_DNA"/>
</dbReference>
<reference evidence="4 5" key="1">
    <citation type="journal article" date="2013" name="Proc. Natl. Acad. Sci. U.S.A.">
        <title>Fine-scale variation in meiotic recombination in Mimulus inferred from population shotgun sequencing.</title>
        <authorList>
            <person name="Hellsten U."/>
            <person name="Wright K.M."/>
            <person name="Jenkins J."/>
            <person name="Shu S."/>
            <person name="Yuan Y."/>
            <person name="Wessler S.R."/>
            <person name="Schmutz J."/>
            <person name="Willis J.H."/>
            <person name="Rokhsar D.S."/>
        </authorList>
    </citation>
    <scope>NUCLEOTIDE SEQUENCE [LARGE SCALE GENOMIC DNA]</scope>
    <source>
        <strain evidence="5">cv. DUN x IM62</strain>
    </source>
</reference>
<keyword evidence="5" id="KW-1185">Reference proteome</keyword>
<proteinExistence type="inferred from homology"/>
<dbReference type="PROSITE" id="PS51375">
    <property type="entry name" value="PPR"/>
    <property type="match status" value="2"/>
</dbReference>
<organism evidence="4 5">
    <name type="scientific">Erythranthe guttata</name>
    <name type="common">Yellow monkey flower</name>
    <name type="synonym">Mimulus guttatus</name>
    <dbReference type="NCBI Taxonomy" id="4155"/>
    <lineage>
        <taxon>Eukaryota</taxon>
        <taxon>Viridiplantae</taxon>
        <taxon>Streptophyta</taxon>
        <taxon>Embryophyta</taxon>
        <taxon>Tracheophyta</taxon>
        <taxon>Spermatophyta</taxon>
        <taxon>Magnoliopsida</taxon>
        <taxon>eudicotyledons</taxon>
        <taxon>Gunneridae</taxon>
        <taxon>Pentapetalae</taxon>
        <taxon>asterids</taxon>
        <taxon>lamiids</taxon>
        <taxon>Lamiales</taxon>
        <taxon>Phrymaceae</taxon>
        <taxon>Erythranthe</taxon>
    </lineage>
</organism>
<name>A0A022RLX9_ERYGU</name>
<evidence type="ECO:0008006" key="6">
    <source>
        <dbReference type="Google" id="ProtNLM"/>
    </source>
</evidence>
<accession>A0A022RLX9</accession>
<dbReference type="InterPro" id="IPR011990">
    <property type="entry name" value="TPR-like_helical_dom_sf"/>
</dbReference>
<sequence>KGVSPNIITYGILINGLCKDGKLEDAKNILNELPSKGLQPDCQVMTYNIIIHCLLKNKDVYKAMPFLEDMHKRGFSVDAATSLMLINDMQGSDKDDILLK</sequence>
<evidence type="ECO:0000256" key="2">
    <source>
        <dbReference type="ARBA" id="ARBA00022737"/>
    </source>
</evidence>
<dbReference type="Gene3D" id="1.25.40.10">
    <property type="entry name" value="Tetratricopeptide repeat domain"/>
    <property type="match status" value="1"/>
</dbReference>